<evidence type="ECO:0000259" key="5">
    <source>
        <dbReference type="PROSITE" id="PS50011"/>
    </source>
</evidence>
<dbReference type="InterPro" id="IPR013320">
    <property type="entry name" value="ConA-like_dom_sf"/>
</dbReference>
<keyword evidence="7" id="KW-1185">Reference proteome</keyword>
<dbReference type="InterPro" id="IPR000998">
    <property type="entry name" value="MAM_dom"/>
</dbReference>
<dbReference type="SUPFAM" id="SSF56112">
    <property type="entry name" value="Protein kinase-like (PK-like)"/>
    <property type="match status" value="1"/>
</dbReference>
<feature type="binding site" evidence="3">
    <location>
        <position position="37"/>
    </location>
    <ligand>
        <name>ATP</name>
        <dbReference type="ChEBI" id="CHEBI:30616"/>
    </ligand>
</feature>
<dbReference type="Gene3D" id="1.10.510.10">
    <property type="entry name" value="Transferase(Phosphotransferase) domain 1"/>
    <property type="match status" value="1"/>
</dbReference>
<organism evidence="7 8">
    <name type="scientific">Bombus vosnesenskii</name>
    <dbReference type="NCBI Taxonomy" id="207650"/>
    <lineage>
        <taxon>Eukaryota</taxon>
        <taxon>Metazoa</taxon>
        <taxon>Ecdysozoa</taxon>
        <taxon>Arthropoda</taxon>
        <taxon>Hexapoda</taxon>
        <taxon>Insecta</taxon>
        <taxon>Pterygota</taxon>
        <taxon>Neoptera</taxon>
        <taxon>Endopterygota</taxon>
        <taxon>Hymenoptera</taxon>
        <taxon>Apocrita</taxon>
        <taxon>Aculeata</taxon>
        <taxon>Apoidea</taxon>
        <taxon>Anthophila</taxon>
        <taxon>Apidae</taxon>
        <taxon>Bombus</taxon>
        <taxon>Pyrobombus</taxon>
    </lineage>
</organism>
<accession>A0A6J3LN12</accession>
<dbReference type="PANTHER" id="PTHR23282:SF101">
    <property type="entry name" value="MAM DOMAIN-CONTAINING PROTEIN"/>
    <property type="match status" value="1"/>
</dbReference>
<reference evidence="8" key="1">
    <citation type="submission" date="2025-08" db="UniProtKB">
        <authorList>
            <consortium name="RefSeq"/>
        </authorList>
    </citation>
    <scope>IDENTIFICATION</scope>
    <source>
        <tissue evidence="8">Muscle</tissue>
    </source>
</reference>
<dbReference type="PROSITE" id="PS00107">
    <property type="entry name" value="PROTEIN_KINASE_ATP"/>
    <property type="match status" value="1"/>
</dbReference>
<evidence type="ECO:0000256" key="4">
    <source>
        <dbReference type="SAM" id="MobiDB-lite"/>
    </source>
</evidence>
<dbReference type="GO" id="GO:0004672">
    <property type="term" value="F:protein kinase activity"/>
    <property type="evidence" value="ECO:0007669"/>
    <property type="project" value="InterPro"/>
</dbReference>
<dbReference type="PROSITE" id="PS00108">
    <property type="entry name" value="PROTEIN_KINASE_ST"/>
    <property type="match status" value="1"/>
</dbReference>
<dbReference type="Proteomes" id="UP000504631">
    <property type="component" value="Unplaced"/>
</dbReference>
<dbReference type="Pfam" id="PF00069">
    <property type="entry name" value="Pkinase"/>
    <property type="match status" value="1"/>
</dbReference>
<dbReference type="InterPro" id="IPR011009">
    <property type="entry name" value="Kinase-like_dom_sf"/>
</dbReference>
<proteinExistence type="predicted"/>
<evidence type="ECO:0000256" key="2">
    <source>
        <dbReference type="ARBA" id="ARBA00022840"/>
    </source>
</evidence>
<dbReference type="InterPro" id="IPR017441">
    <property type="entry name" value="Protein_kinase_ATP_BS"/>
</dbReference>
<keyword evidence="2 3" id="KW-0067">ATP-binding</keyword>
<dbReference type="RefSeq" id="XP_033366792.1">
    <property type="nucleotide sequence ID" value="XM_033510901.1"/>
</dbReference>
<dbReference type="AlphaFoldDB" id="A0A6J3LN12"/>
<name>A0A6J3LN12_9HYME</name>
<keyword evidence="1 3" id="KW-0547">Nucleotide-binding</keyword>
<dbReference type="Pfam" id="PF00629">
    <property type="entry name" value="MAM"/>
    <property type="match status" value="4"/>
</dbReference>
<evidence type="ECO:0000256" key="3">
    <source>
        <dbReference type="PROSITE-ProRule" id="PRU10141"/>
    </source>
</evidence>
<dbReference type="PROSITE" id="PS50011">
    <property type="entry name" value="PROTEIN_KINASE_DOM"/>
    <property type="match status" value="1"/>
</dbReference>
<dbReference type="SUPFAM" id="SSF49899">
    <property type="entry name" value="Concanavalin A-like lectins/glucanases"/>
    <property type="match status" value="4"/>
</dbReference>
<gene>
    <name evidence="8" type="primary">LOC117243423</name>
</gene>
<feature type="domain" description="MAM" evidence="6">
    <location>
        <begin position="429"/>
        <end position="634"/>
    </location>
</feature>
<dbReference type="GO" id="GO:0016020">
    <property type="term" value="C:membrane"/>
    <property type="evidence" value="ECO:0007669"/>
    <property type="project" value="InterPro"/>
</dbReference>
<evidence type="ECO:0000259" key="6">
    <source>
        <dbReference type="PROSITE" id="PS50060"/>
    </source>
</evidence>
<dbReference type="InterPro" id="IPR008271">
    <property type="entry name" value="Ser/Thr_kinase_AS"/>
</dbReference>
<evidence type="ECO:0000256" key="1">
    <source>
        <dbReference type="ARBA" id="ARBA00022741"/>
    </source>
</evidence>
<dbReference type="SMART" id="SM00220">
    <property type="entry name" value="S_TKc"/>
    <property type="match status" value="1"/>
</dbReference>
<dbReference type="PRINTS" id="PR00020">
    <property type="entry name" value="MAMDOMAIN"/>
</dbReference>
<dbReference type="GeneID" id="117243423"/>
<feature type="domain" description="Protein kinase" evidence="5">
    <location>
        <begin position="8"/>
        <end position="264"/>
    </location>
</feature>
<dbReference type="InterPro" id="IPR051560">
    <property type="entry name" value="MAM_domain-containing"/>
</dbReference>
<feature type="domain" description="MAM" evidence="6">
    <location>
        <begin position="999"/>
        <end position="1174"/>
    </location>
</feature>
<dbReference type="SMART" id="SM00137">
    <property type="entry name" value="MAM"/>
    <property type="match status" value="3"/>
</dbReference>
<dbReference type="KEGG" id="bvk:117243423"/>
<protein>
    <submittedName>
        <fullName evidence="8">MAM and LDL-receptor class A domain-containing protein 1-like</fullName>
    </submittedName>
</protein>
<dbReference type="PROSITE" id="PS50060">
    <property type="entry name" value="MAM_2"/>
    <property type="match status" value="4"/>
</dbReference>
<evidence type="ECO:0000313" key="7">
    <source>
        <dbReference type="Proteomes" id="UP000504631"/>
    </source>
</evidence>
<sequence>MSMHINDYIFETLLGQGSFGSVYLVRRKKDSKPFVVKEQILDNVNALPFKNISEEVKCLHTLRHTNIVAYYGAWIEDNHSYILMEYATRGTLKDLLENNETPLKEEDALYLFSQVVLGVHHIHFKKILHRDLKPENIMLTGSRGDIVKIGDFGVSKNFKELTKPSIICRAGSFCYMAPEMLTDQSYDFKCDIWSMGVILYEMVSKRHPFPAMSLTEIIKMICEEKPRPLPRGTSTSVVSLISKMLRKDPFCRPKIDQLILCPYLVSFIIRIYLNLGRKMWLILLVCNCLYWLTCASSWIPLNPMLGEQIDLVGGENESFIPNWTKSMENDETKDVFDTFVTNDAFNSTQFPFNSIDRDHDLMDEVEHIEPRHWPVRPDIVYTRTIIPPTTEMPLPRKPLNPPTLAQRNSSTQRYPPITPPLSTASIDEVFCDFGTFPAQTLCEWQNGDSVINWVAGTGMGTNWMGGPPSDYTTGTMEGGYAFLETSQLPQKDGKTKTPGGLLHSAQLGSTGVVGTCIMFKYSMDGLSVAGLRVLLHVGVDEYSIKKEQTEEITPENATIPSCKPLEIFDERVIWNAQYYTLGVWQQTQMLYTYPELHSLIIEGIPVDSTDPARLYRGYIAIDDIDLQPGTSCIGFCNFAGGFCDWANDAEDDFDWTISRGSGNPTTGPAMDSSIDQSTAGGYAYIDSSFPRRPGDRARLVSTSFPASSADTPMCMHFWFHMFGSGIGSLKLFIRHFRNLDAALREIWSLNGNAGNTWFVAQITISSLDDFQLLFEASVGNTEMGDIAIDDISFTQGACPALPQVAVPTPRDCTFEVDECDWINSRDPDRVEWERVSIQVLNPRNQRKSYSNGYTVNRRNEYFLNLGRPRGGPRSSGGGTAQLVSREMKGSDEPLCVTFWYFMFESFIDSIGPSLGVLRVFIQTTEESSTESRSIWQLYSNQGPTWRYAQININERKNFNVVFEGTWGPNRASGSIGIDDIAFYTGNCSVKPPGASVRSEDCSFEKGLCGWENITSSENERTVTWQRAFLAHRPAQLLDKTFGATGDFVFFDIFTINKQSTDVRLRSPIIQTSPDEESVCFTFWFAAFGVEESTTLQVIKMNIDEEVGNNEENDGKQQPLWSLTAKGFNNPRPVWTAAQVTVDARASYRLILRGSASNGGFAIDDIKFQPQSCTIRPAAAQPVNNGN</sequence>
<evidence type="ECO:0000313" key="8">
    <source>
        <dbReference type="RefSeq" id="XP_033366792.1"/>
    </source>
</evidence>
<feature type="compositionally biased region" description="Polar residues" evidence="4">
    <location>
        <begin position="403"/>
        <end position="413"/>
    </location>
</feature>
<dbReference type="InterPro" id="IPR000719">
    <property type="entry name" value="Prot_kinase_dom"/>
</dbReference>
<dbReference type="CDD" id="cd06263">
    <property type="entry name" value="MAM"/>
    <property type="match status" value="3"/>
</dbReference>
<feature type="domain" description="MAM" evidence="6">
    <location>
        <begin position="634"/>
        <end position="800"/>
    </location>
</feature>
<dbReference type="PANTHER" id="PTHR23282">
    <property type="entry name" value="APICAL ENDOSOMAL GLYCOPROTEIN PRECURSOR"/>
    <property type="match status" value="1"/>
</dbReference>
<dbReference type="GO" id="GO:0005524">
    <property type="term" value="F:ATP binding"/>
    <property type="evidence" value="ECO:0007669"/>
    <property type="project" value="UniProtKB-UniRule"/>
</dbReference>
<dbReference type="Gene3D" id="2.60.120.200">
    <property type="match status" value="4"/>
</dbReference>
<feature type="domain" description="MAM" evidence="6">
    <location>
        <begin position="810"/>
        <end position="989"/>
    </location>
</feature>
<feature type="region of interest" description="Disordered" evidence="4">
    <location>
        <begin position="391"/>
        <end position="415"/>
    </location>
</feature>